<sequence length="324" mass="35884">MASLRTRPERLDCEAVLLEVAVGERLRCCRRRLRRRRAPEGPRQPTHTATCTDNEAARVTSDPRSVHLLSLQVDISSHPAITRARTPSRCVHPSPTAHWHAGGVGGVCRGGAWRGTQNRTCPPAVGCGVIVSGDFGEHFHRRGRAPGVRTEWILTGTGYLLVEQVTRLDLVVYQTPQVCGCFGYPGLLVKPMIDVHQAGSLQNHGFICPRLKKIAVRMGPLSIISSPLLNLAPYLEGSRISQMESPKNSSILKRLPNSIRFQNSSKSEHHNQPGKLDASTVGRPVQRQIDEHTTEQRRNALRLLDSDIAMFSGEDEQSREHVFS</sequence>
<protein>
    <submittedName>
        <fullName evidence="2">Uncharacterized protein</fullName>
    </submittedName>
</protein>
<proteinExistence type="predicted"/>
<feature type="region of interest" description="Disordered" evidence="1">
    <location>
        <begin position="263"/>
        <end position="298"/>
    </location>
</feature>
<dbReference type="EMBL" id="UXSR01000227">
    <property type="protein sequence ID" value="VDD75677.1"/>
    <property type="molecule type" value="Genomic_DNA"/>
</dbReference>
<organism evidence="2 3">
    <name type="scientific">Mesocestoides corti</name>
    <name type="common">Flatworm</name>
    <dbReference type="NCBI Taxonomy" id="53468"/>
    <lineage>
        <taxon>Eukaryota</taxon>
        <taxon>Metazoa</taxon>
        <taxon>Spiralia</taxon>
        <taxon>Lophotrochozoa</taxon>
        <taxon>Platyhelminthes</taxon>
        <taxon>Cestoda</taxon>
        <taxon>Eucestoda</taxon>
        <taxon>Cyclophyllidea</taxon>
        <taxon>Mesocestoididae</taxon>
        <taxon>Mesocestoides</taxon>
    </lineage>
</organism>
<keyword evidence="3" id="KW-1185">Reference proteome</keyword>
<feature type="compositionally biased region" description="Basic and acidic residues" evidence="1">
    <location>
        <begin position="288"/>
        <end position="298"/>
    </location>
</feature>
<name>A0A0R3U4T6_MESCO</name>
<gene>
    <name evidence="2" type="ORF">MCOS_LOCUS1680</name>
</gene>
<evidence type="ECO:0000313" key="2">
    <source>
        <dbReference type="EMBL" id="VDD75677.1"/>
    </source>
</evidence>
<dbReference type="AlphaFoldDB" id="A0A0R3U4T6"/>
<accession>A0A0R3U4T6</accession>
<dbReference type="Proteomes" id="UP000267029">
    <property type="component" value="Unassembled WGS sequence"/>
</dbReference>
<evidence type="ECO:0000313" key="3">
    <source>
        <dbReference type="Proteomes" id="UP000267029"/>
    </source>
</evidence>
<feature type="region of interest" description="Disordered" evidence="1">
    <location>
        <begin position="37"/>
        <end position="57"/>
    </location>
</feature>
<evidence type="ECO:0000256" key="1">
    <source>
        <dbReference type="SAM" id="MobiDB-lite"/>
    </source>
</evidence>
<reference evidence="2 3" key="1">
    <citation type="submission" date="2018-10" db="EMBL/GenBank/DDBJ databases">
        <authorList>
            <consortium name="Pathogen Informatics"/>
        </authorList>
    </citation>
    <scope>NUCLEOTIDE SEQUENCE [LARGE SCALE GENOMIC DNA]</scope>
</reference>